<evidence type="ECO:0000313" key="2">
    <source>
        <dbReference type="Proteomes" id="UP000031390"/>
    </source>
</evidence>
<proteinExistence type="predicted"/>
<accession>A0A0C1E4R5</accession>
<comment type="caution">
    <text evidence="1">The sequence shown here is derived from an EMBL/GenBank/DDBJ whole genome shotgun (WGS) entry which is preliminary data.</text>
</comment>
<name>A0A0C1E4R5_9NEIS</name>
<evidence type="ECO:0000313" key="1">
    <source>
        <dbReference type="EMBL" id="KIC06999.1"/>
    </source>
</evidence>
<dbReference type="EMBL" id="JUFZ01000073">
    <property type="protein sequence ID" value="KIC06999.1"/>
    <property type="molecule type" value="Genomic_DNA"/>
</dbReference>
<organism evidence="1 2">
    <name type="scientific">Morococcus cerebrosus</name>
    <dbReference type="NCBI Taxonomy" id="1056807"/>
    <lineage>
        <taxon>Bacteria</taxon>
        <taxon>Pseudomonadati</taxon>
        <taxon>Pseudomonadota</taxon>
        <taxon>Betaproteobacteria</taxon>
        <taxon>Neisseriales</taxon>
        <taxon>Neisseriaceae</taxon>
        <taxon>Morococcus</taxon>
    </lineage>
</organism>
<dbReference type="Proteomes" id="UP000031390">
    <property type="component" value="Unassembled WGS sequence"/>
</dbReference>
<gene>
    <name evidence="1" type="ORF">MCC93_16200</name>
</gene>
<protein>
    <submittedName>
        <fullName evidence="1">Uncharacterized protein</fullName>
    </submittedName>
</protein>
<sequence>MSVGVLQFMPSSWHMILTFIALIGMEQSDYGTLDSPFQ</sequence>
<dbReference type="AlphaFoldDB" id="A0A0C1E4R5"/>
<reference evidence="1 2" key="1">
    <citation type="submission" date="2014-12" db="EMBL/GenBank/DDBJ databases">
        <title>Genome sequence of Morococcus cerebrosus.</title>
        <authorList>
            <person name="Shin S.-K."/>
            <person name="Yi H."/>
        </authorList>
    </citation>
    <scope>NUCLEOTIDE SEQUENCE [LARGE SCALE GENOMIC DNA]</scope>
    <source>
        <strain evidence="1 2">CIP 81.93</strain>
    </source>
</reference>